<reference evidence="10 11" key="1">
    <citation type="journal article" date="2016" name="Nat. Commun.">
        <title>Thousands of microbial genomes shed light on interconnected biogeochemical processes in an aquifer system.</title>
        <authorList>
            <person name="Anantharaman K."/>
            <person name="Brown C.T."/>
            <person name="Hug L.A."/>
            <person name="Sharon I."/>
            <person name="Castelle C.J."/>
            <person name="Probst A.J."/>
            <person name="Thomas B.C."/>
            <person name="Singh A."/>
            <person name="Wilkins M.J."/>
            <person name="Karaoz U."/>
            <person name="Brodie E.L."/>
            <person name="Williams K.H."/>
            <person name="Hubbard S.S."/>
            <person name="Banfield J.F."/>
        </authorList>
    </citation>
    <scope>NUCLEOTIDE SEQUENCE [LARGE SCALE GENOMIC DNA]</scope>
</reference>
<feature type="domain" description="Ribosomal protein L9" evidence="9">
    <location>
        <begin position="13"/>
        <end position="40"/>
    </location>
</feature>
<evidence type="ECO:0000256" key="8">
    <source>
        <dbReference type="SAM" id="Coils"/>
    </source>
</evidence>
<dbReference type="GO" id="GO:0005840">
    <property type="term" value="C:ribosome"/>
    <property type="evidence" value="ECO:0007669"/>
    <property type="project" value="UniProtKB-KW"/>
</dbReference>
<dbReference type="Gene3D" id="3.10.430.100">
    <property type="entry name" value="Ribosomal protein L9, C-terminal domain"/>
    <property type="match status" value="1"/>
</dbReference>
<dbReference type="SUPFAM" id="SSF55653">
    <property type="entry name" value="Ribosomal protein L9 C-domain"/>
    <property type="match status" value="1"/>
</dbReference>
<keyword evidence="3 7" id="KW-0694">RNA-binding</keyword>
<dbReference type="InterPro" id="IPR020070">
    <property type="entry name" value="Ribosomal_bL9_N"/>
</dbReference>
<dbReference type="InterPro" id="IPR036791">
    <property type="entry name" value="Ribosomal_bL9_C_sf"/>
</dbReference>
<dbReference type="Proteomes" id="UP000178379">
    <property type="component" value="Unassembled WGS sequence"/>
</dbReference>
<evidence type="ECO:0000256" key="4">
    <source>
        <dbReference type="ARBA" id="ARBA00022980"/>
    </source>
</evidence>
<accession>A0A1F6T2Z5</accession>
<dbReference type="InterPro" id="IPR036935">
    <property type="entry name" value="Ribosomal_bL9_N_sf"/>
</dbReference>
<dbReference type="SUPFAM" id="SSF55658">
    <property type="entry name" value="L9 N-domain-like"/>
    <property type="match status" value="1"/>
</dbReference>
<keyword evidence="2 7" id="KW-0699">rRNA-binding</keyword>
<protein>
    <recommendedName>
        <fullName evidence="6 7">Large ribosomal subunit protein bL9</fullName>
    </recommendedName>
</protein>
<dbReference type="HAMAP" id="MF_00503">
    <property type="entry name" value="Ribosomal_bL9"/>
    <property type="match status" value="1"/>
</dbReference>
<dbReference type="GO" id="GO:0019843">
    <property type="term" value="F:rRNA binding"/>
    <property type="evidence" value="ECO:0007669"/>
    <property type="project" value="UniProtKB-UniRule"/>
</dbReference>
<evidence type="ECO:0000313" key="10">
    <source>
        <dbReference type="EMBL" id="OGI39436.1"/>
    </source>
</evidence>
<keyword evidence="5 7" id="KW-0687">Ribonucleoprotein</keyword>
<comment type="caution">
    <text evidence="10">The sequence shown here is derived from an EMBL/GenBank/DDBJ whole genome shotgun (WGS) entry which is preliminary data.</text>
</comment>
<evidence type="ECO:0000256" key="6">
    <source>
        <dbReference type="ARBA" id="ARBA00035292"/>
    </source>
</evidence>
<dbReference type="PANTHER" id="PTHR21368">
    <property type="entry name" value="50S RIBOSOMAL PROTEIN L9"/>
    <property type="match status" value="1"/>
</dbReference>
<dbReference type="InterPro" id="IPR009027">
    <property type="entry name" value="Ribosomal_bL9/RNase_H1_N"/>
</dbReference>
<evidence type="ECO:0000256" key="3">
    <source>
        <dbReference type="ARBA" id="ARBA00022884"/>
    </source>
</evidence>
<dbReference type="GO" id="GO:0003735">
    <property type="term" value="F:structural constituent of ribosome"/>
    <property type="evidence" value="ECO:0007669"/>
    <property type="project" value="InterPro"/>
</dbReference>
<dbReference type="InterPro" id="IPR020069">
    <property type="entry name" value="Ribosomal_bL9_C"/>
</dbReference>
<sequence>MEVILLEKIRNFGGLGDVVKVKAGFARNYLLPQGKAVSATDANKAKFEAERAELEKRVQGQLAAAQARADKMAGVAVKIARKISEEGKLFGSVTIKDVVEAMHAAGIEVNKSEIHLAQGPLKEVGDHPVLVTLHPEVNLTVTVSVVAEK</sequence>
<evidence type="ECO:0000256" key="7">
    <source>
        <dbReference type="HAMAP-Rule" id="MF_00503"/>
    </source>
</evidence>
<dbReference type="GO" id="GO:1990904">
    <property type="term" value="C:ribonucleoprotein complex"/>
    <property type="evidence" value="ECO:0007669"/>
    <property type="project" value="UniProtKB-KW"/>
</dbReference>
<evidence type="ECO:0000256" key="1">
    <source>
        <dbReference type="ARBA" id="ARBA00010605"/>
    </source>
</evidence>
<gene>
    <name evidence="7" type="primary">rplI</name>
    <name evidence="10" type="ORF">A2140_01040</name>
</gene>
<feature type="coiled-coil region" evidence="8">
    <location>
        <begin position="37"/>
        <end position="64"/>
    </location>
</feature>
<name>A0A1F6T2Z5_9PROT</name>
<comment type="similarity">
    <text evidence="1 7">Belongs to the bacterial ribosomal protein bL9 family.</text>
</comment>
<organism evidence="10 11">
    <name type="scientific">Candidatus Muproteobacteria bacterium RBG_16_62_13</name>
    <dbReference type="NCBI Taxonomy" id="1817756"/>
    <lineage>
        <taxon>Bacteria</taxon>
        <taxon>Pseudomonadati</taxon>
        <taxon>Pseudomonadota</taxon>
        <taxon>Candidatus Muproteobacteria</taxon>
    </lineage>
</organism>
<dbReference type="STRING" id="1817756.A2140_01040"/>
<dbReference type="AlphaFoldDB" id="A0A1F6T2Z5"/>
<dbReference type="Gene3D" id="3.40.5.10">
    <property type="entry name" value="Ribosomal protein L9, N-terminal domain"/>
    <property type="match status" value="1"/>
</dbReference>
<keyword evidence="4 7" id="KW-0689">Ribosomal protein</keyword>
<evidence type="ECO:0000256" key="5">
    <source>
        <dbReference type="ARBA" id="ARBA00023274"/>
    </source>
</evidence>
<dbReference type="Pfam" id="PF01281">
    <property type="entry name" value="Ribosomal_L9_N"/>
    <property type="match status" value="1"/>
</dbReference>
<dbReference type="Pfam" id="PF03948">
    <property type="entry name" value="Ribosomal_L9_C"/>
    <property type="match status" value="1"/>
</dbReference>
<proteinExistence type="inferred from homology"/>
<dbReference type="GO" id="GO:0006412">
    <property type="term" value="P:translation"/>
    <property type="evidence" value="ECO:0007669"/>
    <property type="project" value="UniProtKB-UniRule"/>
</dbReference>
<evidence type="ECO:0000313" key="11">
    <source>
        <dbReference type="Proteomes" id="UP000178379"/>
    </source>
</evidence>
<dbReference type="InterPro" id="IPR020594">
    <property type="entry name" value="Ribosomal_bL9_bac/chp"/>
</dbReference>
<dbReference type="NCBIfam" id="TIGR00158">
    <property type="entry name" value="L9"/>
    <property type="match status" value="1"/>
</dbReference>
<dbReference type="InterPro" id="IPR000244">
    <property type="entry name" value="Ribosomal_bL9"/>
</dbReference>
<evidence type="ECO:0000256" key="2">
    <source>
        <dbReference type="ARBA" id="ARBA00022730"/>
    </source>
</evidence>
<keyword evidence="8" id="KW-0175">Coiled coil</keyword>
<dbReference type="EMBL" id="MFSQ01000096">
    <property type="protein sequence ID" value="OGI39436.1"/>
    <property type="molecule type" value="Genomic_DNA"/>
</dbReference>
<dbReference type="PROSITE" id="PS00651">
    <property type="entry name" value="RIBOSOMAL_L9"/>
    <property type="match status" value="1"/>
</dbReference>
<evidence type="ECO:0000259" key="9">
    <source>
        <dbReference type="PROSITE" id="PS00651"/>
    </source>
</evidence>
<comment type="function">
    <text evidence="7">Binds to the 23S rRNA.</text>
</comment>